<gene>
    <name evidence="3" type="ORF">PGRAN_16102</name>
</gene>
<comment type="caution">
    <text evidence="3">The sequence shown here is derived from an EMBL/GenBank/DDBJ whole genome shotgun (WGS) entry which is preliminary data.</text>
</comment>
<keyword evidence="1" id="KW-0472">Membrane</keyword>
<accession>W7AVT2</accession>
<dbReference type="Pfam" id="PF13127">
    <property type="entry name" value="DUF3955"/>
    <property type="match status" value="1"/>
</dbReference>
<keyword evidence="4" id="KW-1185">Reference proteome</keyword>
<evidence type="ECO:0000313" key="3">
    <source>
        <dbReference type="EMBL" id="EUJ17340.1"/>
    </source>
</evidence>
<dbReference type="InterPro" id="IPR025016">
    <property type="entry name" value="DUF3955"/>
</dbReference>
<evidence type="ECO:0000313" key="4">
    <source>
        <dbReference type="Proteomes" id="UP000019253"/>
    </source>
</evidence>
<feature type="transmembrane region" description="Helical" evidence="1">
    <location>
        <begin position="42"/>
        <end position="63"/>
    </location>
</feature>
<organism evidence="3 4">
    <name type="scientific">Listeria grandensis FSL F6-0971</name>
    <dbReference type="NCBI Taxonomy" id="1265819"/>
    <lineage>
        <taxon>Bacteria</taxon>
        <taxon>Bacillati</taxon>
        <taxon>Bacillota</taxon>
        <taxon>Bacilli</taxon>
        <taxon>Bacillales</taxon>
        <taxon>Listeriaceae</taxon>
        <taxon>Listeria</taxon>
    </lineage>
</organism>
<protein>
    <recommendedName>
        <fullName evidence="2">DUF3955 domain-containing protein</fullName>
    </recommendedName>
</protein>
<dbReference type="PATRIC" id="fig|1265819.5.peg.3207"/>
<sequence>MKKIKFWMGPILILVGILCLGISTMIGSTIDANGFVREPAFFLIPVSCLFFFAGIITTIFFSAKVLMKK</sequence>
<keyword evidence="1" id="KW-0812">Transmembrane</keyword>
<feature type="domain" description="DUF3955" evidence="2">
    <location>
        <begin position="9"/>
        <end position="62"/>
    </location>
</feature>
<dbReference type="STRING" id="1265819.PGRAN_16102"/>
<name>W7AVT2_9LIST</name>
<dbReference type="Proteomes" id="UP000019253">
    <property type="component" value="Unassembled WGS sequence"/>
</dbReference>
<dbReference type="AlphaFoldDB" id="W7AVT2"/>
<keyword evidence="1" id="KW-1133">Transmembrane helix</keyword>
<evidence type="ECO:0000259" key="2">
    <source>
        <dbReference type="Pfam" id="PF13127"/>
    </source>
</evidence>
<reference evidence="3 4" key="1">
    <citation type="journal article" date="2014" name="Int. J. Syst. Evol. Microbiol.">
        <title>Listeria floridensis sp. nov., Listeria aquatica sp. nov., Listeria cornellensis sp. nov., Listeria riparia sp. nov. and Listeria grandensis sp. nov., from agricultural and natural environments.</title>
        <authorList>
            <person name="den Bakker H.C."/>
            <person name="Warchocki S."/>
            <person name="Wright E.M."/>
            <person name="Allred A.F."/>
            <person name="Ahlstrom C."/>
            <person name="Manuel C.S."/>
            <person name="Stasiewicz M.J."/>
            <person name="Burrell A."/>
            <person name="Roof S."/>
            <person name="Strawn L."/>
            <person name="Fortes E.D."/>
            <person name="Nightingale K.K."/>
            <person name="Kephart D."/>
            <person name="Wiedmann M."/>
        </authorList>
    </citation>
    <scope>NUCLEOTIDE SEQUENCE [LARGE SCALE GENOMIC DNA]</scope>
    <source>
        <strain evidence="4">FSL F6-971</strain>
    </source>
</reference>
<dbReference type="EMBL" id="AODD01000039">
    <property type="protein sequence ID" value="EUJ17340.1"/>
    <property type="molecule type" value="Genomic_DNA"/>
</dbReference>
<proteinExistence type="predicted"/>
<evidence type="ECO:0000256" key="1">
    <source>
        <dbReference type="SAM" id="Phobius"/>
    </source>
</evidence>